<evidence type="ECO:0000313" key="2">
    <source>
        <dbReference type="EMBL" id="CAG8591268.1"/>
    </source>
</evidence>
<comment type="caution">
    <text evidence="2">The sequence shown here is derived from an EMBL/GenBank/DDBJ whole genome shotgun (WGS) entry which is preliminary data.</text>
</comment>
<dbReference type="EMBL" id="CAJVQA010004106">
    <property type="protein sequence ID" value="CAG8591268.1"/>
    <property type="molecule type" value="Genomic_DNA"/>
</dbReference>
<protein>
    <submittedName>
        <fullName evidence="2">22589_t:CDS:1</fullName>
    </submittedName>
</protein>
<feature type="region of interest" description="Disordered" evidence="1">
    <location>
        <begin position="228"/>
        <end position="264"/>
    </location>
</feature>
<evidence type="ECO:0000256" key="1">
    <source>
        <dbReference type="SAM" id="MobiDB-lite"/>
    </source>
</evidence>
<evidence type="ECO:0000313" key="3">
    <source>
        <dbReference type="Proteomes" id="UP000789759"/>
    </source>
</evidence>
<feature type="region of interest" description="Disordered" evidence="1">
    <location>
        <begin position="325"/>
        <end position="354"/>
    </location>
</feature>
<feature type="non-terminal residue" evidence="2">
    <location>
        <position position="594"/>
    </location>
</feature>
<organism evidence="2 3">
    <name type="scientific">Cetraspora pellucida</name>
    <dbReference type="NCBI Taxonomy" id="1433469"/>
    <lineage>
        <taxon>Eukaryota</taxon>
        <taxon>Fungi</taxon>
        <taxon>Fungi incertae sedis</taxon>
        <taxon>Mucoromycota</taxon>
        <taxon>Glomeromycotina</taxon>
        <taxon>Glomeromycetes</taxon>
        <taxon>Diversisporales</taxon>
        <taxon>Gigasporaceae</taxon>
        <taxon>Cetraspora</taxon>
    </lineage>
</organism>
<feature type="region of interest" description="Disordered" evidence="1">
    <location>
        <begin position="543"/>
        <end position="570"/>
    </location>
</feature>
<feature type="region of interest" description="Disordered" evidence="1">
    <location>
        <begin position="464"/>
        <end position="486"/>
    </location>
</feature>
<feature type="compositionally biased region" description="Basic residues" evidence="1">
    <location>
        <begin position="326"/>
        <end position="350"/>
    </location>
</feature>
<feature type="compositionally biased region" description="Basic and acidic residues" evidence="1">
    <location>
        <begin position="253"/>
        <end position="264"/>
    </location>
</feature>
<keyword evidence="3" id="KW-1185">Reference proteome</keyword>
<name>A0A9N9C8E5_9GLOM</name>
<proteinExistence type="predicted"/>
<accession>A0A9N9C8E5</accession>
<dbReference type="OrthoDB" id="2359117at2759"/>
<dbReference type="AlphaFoldDB" id="A0A9N9C8E5"/>
<reference evidence="2" key="1">
    <citation type="submission" date="2021-06" db="EMBL/GenBank/DDBJ databases">
        <authorList>
            <person name="Kallberg Y."/>
            <person name="Tangrot J."/>
            <person name="Rosling A."/>
        </authorList>
    </citation>
    <scope>NUCLEOTIDE SEQUENCE</scope>
    <source>
        <strain evidence="2">FL966</strain>
    </source>
</reference>
<sequence>LTMLEQDFSKIADKEINEDKDLEALIEQLKNDPLGEYTRKDIDIVEVAKRIRLGLEYATFKIKNGWEKYDVATCEILFEEKIRINAIPVPKILGRIKSGLPTREYELPMAPQYMEYNNESGNKVKVTNTSPKTTAMNVKFDIANDALPHQHMQDSFRLSGSSRLSGSKAAAIYEYLDSLEMASQELCINQDPMSSLLSTSQFIGSNNFCAQDLGQSFLETGSLRSIEPSKLTTSKSKKSRDQSSKHRRSRSYRANDKIDPLIRQSIHEPHSISNQMESSTGLLHQPPVLIPLTSKIPEPSHAGSHVINRNPVVSEVILKALEENTKKKKTKKRKSITMNTRKGKNKRSKPTLHSTNEDVEMDDFFGATQSSLHTMNSKQTISENSLTSRKATVSPNTLFHELWATASTVAPQKTASTSRSPGQLFNELWATSSVTQKDNTGAESTLATSMSPDTFLDELLAASTYEDDDDERTPKDSTAESTQTLAMSPGTIFRAALDDWAAVDSNFPNAILSHLPNLPSSPLASSPPHTPSRLSSNVPTLASLTSSSARVPLTTTDLDPPRTPPHQIRSAIDLSTPNSAFSLSEFINMSPTPK</sequence>
<dbReference type="Proteomes" id="UP000789759">
    <property type="component" value="Unassembled WGS sequence"/>
</dbReference>
<gene>
    <name evidence="2" type="ORF">CPELLU_LOCUS6543</name>
</gene>